<evidence type="ECO:0000313" key="1">
    <source>
        <dbReference type="EMBL" id="VEL10702.1"/>
    </source>
</evidence>
<dbReference type="Proteomes" id="UP000784294">
    <property type="component" value="Unassembled WGS sequence"/>
</dbReference>
<protein>
    <submittedName>
        <fullName evidence="1">Uncharacterized protein</fullName>
    </submittedName>
</protein>
<dbReference type="AlphaFoldDB" id="A0A448WFU4"/>
<keyword evidence="2" id="KW-1185">Reference proteome</keyword>
<proteinExistence type="predicted"/>
<comment type="caution">
    <text evidence="1">The sequence shown here is derived from an EMBL/GenBank/DDBJ whole genome shotgun (WGS) entry which is preliminary data.</text>
</comment>
<reference evidence="1" key="1">
    <citation type="submission" date="2018-11" db="EMBL/GenBank/DDBJ databases">
        <authorList>
            <consortium name="Pathogen Informatics"/>
        </authorList>
    </citation>
    <scope>NUCLEOTIDE SEQUENCE</scope>
</reference>
<accession>A0A448WFU4</accession>
<name>A0A448WFU4_9PLAT</name>
<gene>
    <name evidence="1" type="ORF">PXEA_LOCUS4142</name>
</gene>
<organism evidence="1 2">
    <name type="scientific">Protopolystoma xenopodis</name>
    <dbReference type="NCBI Taxonomy" id="117903"/>
    <lineage>
        <taxon>Eukaryota</taxon>
        <taxon>Metazoa</taxon>
        <taxon>Spiralia</taxon>
        <taxon>Lophotrochozoa</taxon>
        <taxon>Platyhelminthes</taxon>
        <taxon>Monogenea</taxon>
        <taxon>Polyopisthocotylea</taxon>
        <taxon>Polystomatidea</taxon>
        <taxon>Polystomatidae</taxon>
        <taxon>Protopolystoma</taxon>
    </lineage>
</organism>
<sequence>MAQARLTAFANDHLARAVYLLTSLDIAQLTSPVQSSPAATNLLDPLRRGHLLARLLELGARLDSVSLAISSSRPSSPSDESVRRRLEVGYQLACFSAFWVCLIFGSRSPEFAWKLVQLHDCSLNGGPASNGADKAERNLKEAAAVQTETVSVVGFGEARLQTANAGGDEQHEAGSGRHSIGDKLSAQKDFESFQFDDVHRWSRSEIRDRIIFLINLHYGRLEADRVLATFLCPC</sequence>
<evidence type="ECO:0000313" key="2">
    <source>
        <dbReference type="Proteomes" id="UP000784294"/>
    </source>
</evidence>
<dbReference type="EMBL" id="CAAALY010009727">
    <property type="protein sequence ID" value="VEL10702.1"/>
    <property type="molecule type" value="Genomic_DNA"/>
</dbReference>